<evidence type="ECO:0000256" key="3">
    <source>
        <dbReference type="ARBA" id="ARBA00022679"/>
    </source>
</evidence>
<accession>A0A7Y6NPQ9</accession>
<evidence type="ECO:0000256" key="1">
    <source>
        <dbReference type="ARBA" id="ARBA00005189"/>
    </source>
</evidence>
<dbReference type="AlphaFoldDB" id="A0A7Y6NPQ9"/>
<name>A0A7Y6NPQ9_9BURK</name>
<dbReference type="RefSeq" id="WP_176069885.1">
    <property type="nucleotide sequence ID" value="NZ_JABWMJ010000006.1"/>
</dbReference>
<dbReference type="SMART" id="SM00563">
    <property type="entry name" value="PlsC"/>
    <property type="match status" value="1"/>
</dbReference>
<keyword evidence="3 7" id="KW-0808">Transferase</keyword>
<sequence length="247" mass="26110">MRRLRAVWRLARAIAEALGGAVICLVVFPWIDAAARRAHVARWSRRVLGVLGVRLEVSGTPAAGPVLLVANHVSWLDILAIDATEPARFVAKAALRRWPMLGRMAAAGGTLFIEREKKRDALRVVHQVAAALGHGDRVAVFAEGTTSDGRQLLPFHANLLQSAVASGVALQPVALRYADAAGAFSAAAPYVDDMTLVESAWRIAAAEGLIASVTYLPPLPTRGADRRLLAAASREAIADALGLAPGD</sequence>
<dbReference type="InterPro" id="IPR002123">
    <property type="entry name" value="Plipid/glycerol_acylTrfase"/>
</dbReference>
<proteinExistence type="predicted"/>
<dbReference type="PANTHER" id="PTHR10434">
    <property type="entry name" value="1-ACYL-SN-GLYCEROL-3-PHOSPHATE ACYLTRANSFERASE"/>
    <property type="match status" value="1"/>
</dbReference>
<dbReference type="Proteomes" id="UP000529637">
    <property type="component" value="Unassembled WGS sequence"/>
</dbReference>
<dbReference type="Pfam" id="PF01553">
    <property type="entry name" value="Acyltransferase"/>
    <property type="match status" value="1"/>
</dbReference>
<dbReference type="SUPFAM" id="SSF69593">
    <property type="entry name" value="Glycerol-3-phosphate (1)-acyltransferase"/>
    <property type="match status" value="1"/>
</dbReference>
<evidence type="ECO:0000259" key="6">
    <source>
        <dbReference type="SMART" id="SM00563"/>
    </source>
</evidence>
<comment type="pathway">
    <text evidence="1">Lipid metabolism.</text>
</comment>
<feature type="domain" description="Phospholipid/glycerol acyltransferase" evidence="6">
    <location>
        <begin position="66"/>
        <end position="178"/>
    </location>
</feature>
<reference evidence="7 8" key="1">
    <citation type="submission" date="2020-06" db="EMBL/GenBank/DDBJ databases">
        <title>Schlegella sp. ID0723 isolated from air conditioner.</title>
        <authorList>
            <person name="Kim D.Y."/>
            <person name="Kim D.-U."/>
        </authorList>
    </citation>
    <scope>NUCLEOTIDE SEQUENCE [LARGE SCALE GENOMIC DNA]</scope>
    <source>
        <strain evidence="7 8">ID0723</strain>
    </source>
</reference>
<evidence type="ECO:0000256" key="5">
    <source>
        <dbReference type="ARBA" id="ARBA00023315"/>
    </source>
</evidence>
<dbReference type="PANTHER" id="PTHR10434:SF64">
    <property type="entry name" value="1-ACYL-SN-GLYCEROL-3-PHOSPHATE ACYLTRANSFERASE-RELATED"/>
    <property type="match status" value="1"/>
</dbReference>
<comment type="caution">
    <text evidence="7">The sequence shown here is derived from an EMBL/GenBank/DDBJ whole genome shotgun (WGS) entry which is preliminary data.</text>
</comment>
<keyword evidence="5 7" id="KW-0012">Acyltransferase</keyword>
<organism evidence="7 8">
    <name type="scientific">Piscinibacter koreensis</name>
    <dbReference type="NCBI Taxonomy" id="2742824"/>
    <lineage>
        <taxon>Bacteria</taxon>
        <taxon>Pseudomonadati</taxon>
        <taxon>Pseudomonadota</taxon>
        <taxon>Betaproteobacteria</taxon>
        <taxon>Burkholderiales</taxon>
        <taxon>Sphaerotilaceae</taxon>
        <taxon>Piscinibacter</taxon>
    </lineage>
</organism>
<dbReference type="EMBL" id="JABWMJ010000006">
    <property type="protein sequence ID" value="NUZ07050.1"/>
    <property type="molecule type" value="Genomic_DNA"/>
</dbReference>
<evidence type="ECO:0000313" key="7">
    <source>
        <dbReference type="EMBL" id="NUZ07050.1"/>
    </source>
</evidence>
<gene>
    <name evidence="7" type="ORF">HQN59_14890</name>
</gene>
<keyword evidence="8" id="KW-1185">Reference proteome</keyword>
<evidence type="ECO:0000256" key="2">
    <source>
        <dbReference type="ARBA" id="ARBA00022516"/>
    </source>
</evidence>
<dbReference type="CDD" id="cd07989">
    <property type="entry name" value="LPLAT_AGPAT-like"/>
    <property type="match status" value="1"/>
</dbReference>
<protein>
    <submittedName>
        <fullName evidence="7">1-acyl-sn-glycerol-3-phosphate acyltransferase</fullName>
    </submittedName>
</protein>
<evidence type="ECO:0000256" key="4">
    <source>
        <dbReference type="ARBA" id="ARBA00023098"/>
    </source>
</evidence>
<keyword evidence="2" id="KW-0444">Lipid biosynthesis</keyword>
<evidence type="ECO:0000313" key="8">
    <source>
        <dbReference type="Proteomes" id="UP000529637"/>
    </source>
</evidence>
<dbReference type="GO" id="GO:0006654">
    <property type="term" value="P:phosphatidic acid biosynthetic process"/>
    <property type="evidence" value="ECO:0007669"/>
    <property type="project" value="TreeGrafter"/>
</dbReference>
<keyword evidence="4" id="KW-0443">Lipid metabolism</keyword>
<dbReference type="GO" id="GO:0003841">
    <property type="term" value="F:1-acylglycerol-3-phosphate O-acyltransferase activity"/>
    <property type="evidence" value="ECO:0007669"/>
    <property type="project" value="TreeGrafter"/>
</dbReference>